<evidence type="ECO:0000256" key="1">
    <source>
        <dbReference type="SAM" id="SignalP"/>
    </source>
</evidence>
<organism evidence="2 3">
    <name type="scientific">Reinekea marinisedimentorum</name>
    <dbReference type="NCBI Taxonomy" id="230495"/>
    <lineage>
        <taxon>Bacteria</taxon>
        <taxon>Pseudomonadati</taxon>
        <taxon>Pseudomonadota</taxon>
        <taxon>Gammaproteobacteria</taxon>
        <taxon>Oceanospirillales</taxon>
        <taxon>Saccharospirillaceae</taxon>
        <taxon>Reinekea</taxon>
    </lineage>
</organism>
<name>A0A4R3HTD0_9GAMM</name>
<proteinExistence type="predicted"/>
<dbReference type="RefSeq" id="WP_132704303.1">
    <property type="nucleotide sequence ID" value="NZ_SLZR01000040.1"/>
</dbReference>
<keyword evidence="3" id="KW-1185">Reference proteome</keyword>
<dbReference type="AlphaFoldDB" id="A0A4R3HTD0"/>
<dbReference type="Proteomes" id="UP000295793">
    <property type="component" value="Unassembled WGS sequence"/>
</dbReference>
<dbReference type="EMBL" id="SLZR01000040">
    <property type="protein sequence ID" value="TCS34782.1"/>
    <property type="molecule type" value="Genomic_DNA"/>
</dbReference>
<accession>A0A4R3HTD0</accession>
<feature type="signal peptide" evidence="1">
    <location>
        <begin position="1"/>
        <end position="21"/>
    </location>
</feature>
<evidence type="ECO:0008006" key="4">
    <source>
        <dbReference type="Google" id="ProtNLM"/>
    </source>
</evidence>
<reference evidence="2 3" key="1">
    <citation type="submission" date="2019-03" db="EMBL/GenBank/DDBJ databases">
        <title>Genomic Encyclopedia of Archaeal and Bacterial Type Strains, Phase II (KMG-II): from individual species to whole genera.</title>
        <authorList>
            <person name="Goeker M."/>
        </authorList>
    </citation>
    <scope>NUCLEOTIDE SEQUENCE [LARGE SCALE GENOMIC DNA]</scope>
    <source>
        <strain evidence="2 3">DSM 15388</strain>
    </source>
</reference>
<evidence type="ECO:0000313" key="3">
    <source>
        <dbReference type="Proteomes" id="UP000295793"/>
    </source>
</evidence>
<dbReference type="OrthoDB" id="5997782at2"/>
<comment type="caution">
    <text evidence="2">The sequence shown here is derived from an EMBL/GenBank/DDBJ whole genome shotgun (WGS) entry which is preliminary data.</text>
</comment>
<gene>
    <name evidence="2" type="ORF">BCF53_1402</name>
</gene>
<feature type="chain" id="PRO_5020950934" description="Intracellular proteinase inhibitor BsuPI" evidence="1">
    <location>
        <begin position="22"/>
        <end position="163"/>
    </location>
</feature>
<keyword evidence="1" id="KW-0732">Signal</keyword>
<evidence type="ECO:0000313" key="2">
    <source>
        <dbReference type="EMBL" id="TCS34782.1"/>
    </source>
</evidence>
<protein>
    <recommendedName>
        <fullName evidence="4">Intracellular proteinase inhibitor BsuPI</fullName>
    </recommendedName>
</protein>
<sequence>MNYTLNLMFTFLLLACATVKADITASVIVVDNGNELFRAWNSNPAEGISISPVQIASRGEFLSVIVLFSGCAANAEGNCNVTLDMVVLDPGGNIYGEFKGHELWINKPAPNAGQMQLGVDYMGIVVEPNDLPGNYSVLIKAHDMHTGQTATSKTAFEVEPTSN</sequence>